<dbReference type="EMBL" id="BNJQ01000035">
    <property type="protein sequence ID" value="GHP11666.1"/>
    <property type="molecule type" value="Genomic_DNA"/>
</dbReference>
<dbReference type="OrthoDB" id="38730at2759"/>
<dbReference type="PANTHER" id="PTHR34044">
    <property type="entry name" value="NUCLEAR PROTEIN"/>
    <property type="match status" value="1"/>
</dbReference>
<dbReference type="PANTHER" id="PTHR34044:SF3">
    <property type="entry name" value="KETOPANTOATE REDUCTASE N-TERMINAL DOMAIN-CONTAINING PROTEIN"/>
    <property type="match status" value="1"/>
</dbReference>
<accession>A0A830HW65</accession>
<gene>
    <name evidence="1" type="ORF">PPROV_001039400</name>
</gene>
<keyword evidence="2" id="KW-1185">Reference proteome</keyword>
<evidence type="ECO:0000313" key="2">
    <source>
        <dbReference type="Proteomes" id="UP000660262"/>
    </source>
</evidence>
<name>A0A830HW65_9CHLO</name>
<reference evidence="1" key="1">
    <citation type="submission" date="2020-10" db="EMBL/GenBank/DDBJ databases">
        <title>Unveiling of a novel bifunctional photoreceptor, Dualchrome1, isolated from a cosmopolitan green alga.</title>
        <authorList>
            <person name="Suzuki S."/>
            <person name="Kawachi M."/>
        </authorList>
    </citation>
    <scope>NUCLEOTIDE SEQUENCE</scope>
    <source>
        <strain evidence="1">NIES 2893</strain>
    </source>
</reference>
<protein>
    <submittedName>
        <fullName evidence="1">Uncharacterized protein</fullName>
    </submittedName>
</protein>
<dbReference type="AlphaFoldDB" id="A0A830HW65"/>
<proteinExistence type="predicted"/>
<comment type="caution">
    <text evidence="1">The sequence shown here is derived from an EMBL/GenBank/DDBJ whole genome shotgun (WGS) entry which is preliminary data.</text>
</comment>
<evidence type="ECO:0000313" key="1">
    <source>
        <dbReference type="EMBL" id="GHP11666.1"/>
    </source>
</evidence>
<dbReference type="Proteomes" id="UP000660262">
    <property type="component" value="Unassembled WGS sequence"/>
</dbReference>
<organism evidence="1 2">
    <name type="scientific">Pycnococcus provasolii</name>
    <dbReference type="NCBI Taxonomy" id="41880"/>
    <lineage>
        <taxon>Eukaryota</taxon>
        <taxon>Viridiplantae</taxon>
        <taxon>Chlorophyta</taxon>
        <taxon>Pseudoscourfieldiophyceae</taxon>
        <taxon>Pseudoscourfieldiales</taxon>
        <taxon>Pycnococcaceae</taxon>
        <taxon>Pycnococcus</taxon>
    </lineage>
</organism>
<sequence length="273" mass="29310">MSDVATVVGARGRVGRAFTNAARRLRKYRTVQEISTRPSSVMYYPLLGGEGDPIFVATTADSIQCVINATPPKRRNDLVWMQNGILTGVLGQHHLADTTRAVLRLSAQADGSFQSGSLASVVHGTHAHDFANILCVGGGVDCDVTSNLSDVDVAAFQKLLWSTVVPLLCNALGGVDVAHVIKNAGDDLDMLVRELAYAAAPHALGRNLHDCEADSAVAHVRAYSADVSSSKPSSKLAQDEWAWRNGWFLEKDSTPLHVSWVSKSPDLCHLLDV</sequence>